<dbReference type="RefSeq" id="WP_307904862.1">
    <property type="nucleotide sequence ID" value="NZ_AP027059.1"/>
</dbReference>
<dbReference type="NCBIfam" id="TIGR00567">
    <property type="entry name" value="3mg"/>
    <property type="match status" value="1"/>
</dbReference>
<dbReference type="PANTHER" id="PTHR10429:SF0">
    <property type="entry name" value="DNA-3-METHYLADENINE GLYCOSYLASE"/>
    <property type="match status" value="1"/>
</dbReference>
<dbReference type="FunFam" id="3.10.300.10:FF:000001">
    <property type="entry name" value="Putative 3-methyladenine DNA glycosylase"/>
    <property type="match status" value="1"/>
</dbReference>
<name>A0AAU9DCA3_9FUSO</name>
<organism evidence="6 7">
    <name type="scientific">Haliovirga abyssi</name>
    <dbReference type="NCBI Taxonomy" id="2996794"/>
    <lineage>
        <taxon>Bacteria</taxon>
        <taxon>Fusobacteriati</taxon>
        <taxon>Fusobacteriota</taxon>
        <taxon>Fusobacteriia</taxon>
        <taxon>Fusobacteriales</taxon>
        <taxon>Haliovirgaceae</taxon>
        <taxon>Haliovirga</taxon>
    </lineage>
</organism>
<dbReference type="SUPFAM" id="SSF50486">
    <property type="entry name" value="FMT C-terminal domain-like"/>
    <property type="match status" value="1"/>
</dbReference>
<keyword evidence="4 5" id="KW-0234">DNA repair</keyword>
<dbReference type="PANTHER" id="PTHR10429">
    <property type="entry name" value="DNA-3-METHYLADENINE GLYCOSYLASE"/>
    <property type="match status" value="1"/>
</dbReference>
<dbReference type="GO" id="GO:0006284">
    <property type="term" value="P:base-excision repair"/>
    <property type="evidence" value="ECO:0007669"/>
    <property type="project" value="InterPro"/>
</dbReference>
<dbReference type="GO" id="GO:0003677">
    <property type="term" value="F:DNA binding"/>
    <property type="evidence" value="ECO:0007669"/>
    <property type="project" value="InterPro"/>
</dbReference>
<accession>A0AAU9DCA3</accession>
<dbReference type="AlphaFoldDB" id="A0AAU9DCA3"/>
<dbReference type="InterPro" id="IPR003180">
    <property type="entry name" value="MPG"/>
</dbReference>
<dbReference type="InterPro" id="IPR011034">
    <property type="entry name" value="Formyl_transferase-like_C_sf"/>
</dbReference>
<reference evidence="6 7" key="1">
    <citation type="submission" date="2022-11" db="EMBL/GenBank/DDBJ databases">
        <title>Haliovirga abyssi gen. nov., sp. nov., a mesophilic fermentative bacterium isolated from the Iheya North hydrothermal field and the proposal of Haliovirgaceae fam. nov.</title>
        <authorList>
            <person name="Miyazaki U."/>
            <person name="Tame A."/>
            <person name="Miyazaki J."/>
            <person name="Takai K."/>
            <person name="Sawayama S."/>
            <person name="Kitajima M."/>
            <person name="Okamoto A."/>
            <person name="Nakagawa S."/>
        </authorList>
    </citation>
    <scope>NUCLEOTIDE SEQUENCE [LARGE SCALE GENOMIC DNA]</scope>
    <source>
        <strain evidence="6 7">IC12</strain>
    </source>
</reference>
<evidence type="ECO:0000256" key="5">
    <source>
        <dbReference type="HAMAP-Rule" id="MF_00527"/>
    </source>
</evidence>
<evidence type="ECO:0000256" key="4">
    <source>
        <dbReference type="ARBA" id="ARBA00023204"/>
    </source>
</evidence>
<dbReference type="EC" id="3.2.2.-" evidence="5"/>
<dbReference type="GO" id="GO:0003905">
    <property type="term" value="F:alkylbase DNA N-glycosylase activity"/>
    <property type="evidence" value="ECO:0007669"/>
    <property type="project" value="InterPro"/>
</dbReference>
<dbReference type="EMBL" id="AP027059">
    <property type="protein sequence ID" value="BDU49922.1"/>
    <property type="molecule type" value="Genomic_DNA"/>
</dbReference>
<comment type="similarity">
    <text evidence="1 5">Belongs to the DNA glycosylase MPG family.</text>
</comment>
<dbReference type="InterPro" id="IPR036995">
    <property type="entry name" value="MPG_sf"/>
</dbReference>
<evidence type="ECO:0000313" key="6">
    <source>
        <dbReference type="EMBL" id="BDU49922.1"/>
    </source>
</evidence>
<keyword evidence="2 5" id="KW-0227">DNA damage</keyword>
<evidence type="ECO:0000256" key="3">
    <source>
        <dbReference type="ARBA" id="ARBA00022801"/>
    </source>
</evidence>
<evidence type="ECO:0000313" key="7">
    <source>
        <dbReference type="Proteomes" id="UP001321582"/>
    </source>
</evidence>
<protein>
    <recommendedName>
        <fullName evidence="5">Putative 3-methyladenine DNA glycosylase</fullName>
        <ecNumber evidence="5">3.2.2.-</ecNumber>
    </recommendedName>
</protein>
<dbReference type="Gene3D" id="3.10.300.10">
    <property type="entry name" value="Methylpurine-DNA glycosylase (MPG)"/>
    <property type="match status" value="1"/>
</dbReference>
<dbReference type="Proteomes" id="UP001321582">
    <property type="component" value="Chromosome"/>
</dbReference>
<sequence>MRFSKEFYLDNAVSLAKKLLGQYIVRRIDGKEIIVKIVETEAYVGPEDKGCHAYNNRRTKRTESMFLEGGYAYVYIIYGMYYCLNIVTAKEDKPEAVLIRAVEPISGLEYIKENRKIKSTKIEELTNGPGKLCKALNINKSLDKYNLVTGEELFVMKNENIEKEKVVEKIAESKRINIDYAEEYTEKLWRFYIKGNKFVSKNKVKN</sequence>
<proteinExistence type="inferred from homology"/>
<dbReference type="Pfam" id="PF02245">
    <property type="entry name" value="Pur_DNA_glyco"/>
    <property type="match status" value="1"/>
</dbReference>
<dbReference type="HAMAP" id="MF_00527">
    <property type="entry name" value="3MGH"/>
    <property type="match status" value="1"/>
</dbReference>
<dbReference type="KEGG" id="haby:HLVA_04910"/>
<evidence type="ECO:0000256" key="2">
    <source>
        <dbReference type="ARBA" id="ARBA00022763"/>
    </source>
</evidence>
<evidence type="ECO:0000256" key="1">
    <source>
        <dbReference type="ARBA" id="ARBA00009232"/>
    </source>
</evidence>
<keyword evidence="3 5" id="KW-0378">Hydrolase</keyword>
<keyword evidence="7" id="KW-1185">Reference proteome</keyword>
<gene>
    <name evidence="6" type="ORF">HLVA_04910</name>
</gene>
<dbReference type="CDD" id="cd00540">
    <property type="entry name" value="AAG"/>
    <property type="match status" value="1"/>
</dbReference>